<accession>A0A1I0QEL9</accession>
<dbReference type="InterPro" id="IPR007627">
    <property type="entry name" value="RNA_pol_sigma70_r2"/>
</dbReference>
<dbReference type="Gene3D" id="1.10.1740.10">
    <property type="match status" value="1"/>
</dbReference>
<dbReference type="SUPFAM" id="SSF88659">
    <property type="entry name" value="Sigma3 and sigma4 domains of RNA polymerase sigma factors"/>
    <property type="match status" value="1"/>
</dbReference>
<dbReference type="SUPFAM" id="SSF88946">
    <property type="entry name" value="Sigma2 domain of RNA polymerase sigma factors"/>
    <property type="match status" value="1"/>
</dbReference>
<evidence type="ECO:0000313" key="3">
    <source>
        <dbReference type="EMBL" id="SEW25049.1"/>
    </source>
</evidence>
<dbReference type="Proteomes" id="UP000199310">
    <property type="component" value="Unassembled WGS sequence"/>
</dbReference>
<dbReference type="EMBL" id="FOJG01000001">
    <property type="protein sequence ID" value="SEW25049.1"/>
    <property type="molecule type" value="Genomic_DNA"/>
</dbReference>
<gene>
    <name evidence="3" type="ORF">SAMN04488122_1393</name>
</gene>
<dbReference type="PANTHER" id="PTHR47756:SF2">
    <property type="entry name" value="BLL6612 PROTEIN"/>
    <property type="match status" value="1"/>
</dbReference>
<dbReference type="InterPro" id="IPR046531">
    <property type="entry name" value="DUF6596"/>
</dbReference>
<protein>
    <submittedName>
        <fullName evidence="3">RNA polymerase, sigma subunit, ECF family</fullName>
    </submittedName>
</protein>
<dbReference type="InterPro" id="IPR013324">
    <property type="entry name" value="RNA_pol_sigma_r3/r4-like"/>
</dbReference>
<organism evidence="3 4">
    <name type="scientific">Chitinophaga arvensicola</name>
    <dbReference type="NCBI Taxonomy" id="29529"/>
    <lineage>
        <taxon>Bacteria</taxon>
        <taxon>Pseudomonadati</taxon>
        <taxon>Bacteroidota</taxon>
        <taxon>Chitinophagia</taxon>
        <taxon>Chitinophagales</taxon>
        <taxon>Chitinophagaceae</taxon>
        <taxon>Chitinophaga</taxon>
    </lineage>
</organism>
<evidence type="ECO:0000259" key="2">
    <source>
        <dbReference type="Pfam" id="PF20239"/>
    </source>
</evidence>
<dbReference type="GO" id="GO:0006352">
    <property type="term" value="P:DNA-templated transcription initiation"/>
    <property type="evidence" value="ECO:0007669"/>
    <property type="project" value="InterPro"/>
</dbReference>
<name>A0A1I0QEL9_9BACT</name>
<proteinExistence type="predicted"/>
<evidence type="ECO:0000313" key="4">
    <source>
        <dbReference type="Proteomes" id="UP000199310"/>
    </source>
</evidence>
<feature type="domain" description="DUF6596" evidence="2">
    <location>
        <begin position="186"/>
        <end position="287"/>
    </location>
</feature>
<dbReference type="STRING" id="29529.SAMN04488122_1393"/>
<reference evidence="4" key="1">
    <citation type="submission" date="2016-10" db="EMBL/GenBank/DDBJ databases">
        <authorList>
            <person name="Varghese N."/>
            <person name="Submissions S."/>
        </authorList>
    </citation>
    <scope>NUCLEOTIDE SEQUENCE [LARGE SCALE GENOMIC DNA]</scope>
    <source>
        <strain evidence="4">DSM 3695</strain>
    </source>
</reference>
<evidence type="ECO:0000259" key="1">
    <source>
        <dbReference type="Pfam" id="PF04542"/>
    </source>
</evidence>
<dbReference type="GO" id="GO:0003700">
    <property type="term" value="F:DNA-binding transcription factor activity"/>
    <property type="evidence" value="ECO:0007669"/>
    <property type="project" value="InterPro"/>
</dbReference>
<dbReference type="PANTHER" id="PTHR47756">
    <property type="entry name" value="BLL6612 PROTEIN-RELATED"/>
    <property type="match status" value="1"/>
</dbReference>
<dbReference type="AlphaFoldDB" id="A0A1I0QEL9"/>
<feature type="domain" description="RNA polymerase sigma-70 region 2" evidence="1">
    <location>
        <begin position="21"/>
        <end position="79"/>
    </location>
</feature>
<dbReference type="OrthoDB" id="9780299at2"/>
<dbReference type="RefSeq" id="WP_089892295.1">
    <property type="nucleotide sequence ID" value="NZ_FOJG01000001.1"/>
</dbReference>
<dbReference type="Pfam" id="PF20239">
    <property type="entry name" value="DUF6596"/>
    <property type="match status" value="1"/>
</dbReference>
<dbReference type="Pfam" id="PF04542">
    <property type="entry name" value="Sigma70_r2"/>
    <property type="match status" value="1"/>
</dbReference>
<keyword evidence="4" id="KW-1185">Reference proteome</keyword>
<sequence length="416" mass="47865">MEKEPVSLKQLFKQEFSKMVAVISKLYGLQHIEIAEDIVSETFLVAAETWDTKGLPPNPAAWLYTVAKQKTIHHFRRNKIFDEKVRPEVTARHELVEDADALNFSQENIKDSQLQMLFAVCNPAIASEAQIGLALRILCGFGIDEIAEAFLSNKETINKRLFRAKEKLRTENIKMELPPAQEITQRLDNVLHIIYLLFSEGYYSQTQNEILRQDLCVEALRLGLMLTEYDKTNLPKTNALIALMCFHASRFNARQSPEGIPVLYEAQDETLWDQSLIHQGIHFLQLSAAGNEVTSYHLEARIAYWHCRKEDTPEKWEEILQLYNSLLMINYSPSVALNRTFALYKANGQAAALIEAEKLKLENNHFYFILLGELYKNIDNKKARLNFQKAWQLAKTDTEKQGIQAQIDSIPDEHTH</sequence>
<dbReference type="InterPro" id="IPR013325">
    <property type="entry name" value="RNA_pol_sigma_r2"/>
</dbReference>